<sequence length="78" mass="8429">MGKGKILRRGEALTDLTTLEKSKTAEAPTSAGLLGPLPKQMNFYTGSAFITSPPPSFVPLTAFCKKSENNDSRHHLKP</sequence>
<dbReference type="AlphaFoldDB" id="A0A8S0UD13"/>
<comment type="caution">
    <text evidence="1">The sequence shown here is derived from an EMBL/GenBank/DDBJ whole genome shotgun (WGS) entry which is preliminary data.</text>
</comment>
<name>A0A8S0UD13_OLEEU</name>
<keyword evidence="2" id="KW-1185">Reference proteome</keyword>
<organism evidence="1 2">
    <name type="scientific">Olea europaea subsp. europaea</name>
    <dbReference type="NCBI Taxonomy" id="158383"/>
    <lineage>
        <taxon>Eukaryota</taxon>
        <taxon>Viridiplantae</taxon>
        <taxon>Streptophyta</taxon>
        <taxon>Embryophyta</taxon>
        <taxon>Tracheophyta</taxon>
        <taxon>Spermatophyta</taxon>
        <taxon>Magnoliopsida</taxon>
        <taxon>eudicotyledons</taxon>
        <taxon>Gunneridae</taxon>
        <taxon>Pentapetalae</taxon>
        <taxon>asterids</taxon>
        <taxon>lamiids</taxon>
        <taxon>Lamiales</taxon>
        <taxon>Oleaceae</taxon>
        <taxon>Oleeae</taxon>
        <taxon>Olea</taxon>
    </lineage>
</organism>
<reference evidence="1 2" key="1">
    <citation type="submission" date="2019-12" db="EMBL/GenBank/DDBJ databases">
        <authorList>
            <person name="Alioto T."/>
            <person name="Alioto T."/>
            <person name="Gomez Garrido J."/>
        </authorList>
    </citation>
    <scope>NUCLEOTIDE SEQUENCE [LARGE SCALE GENOMIC DNA]</scope>
</reference>
<evidence type="ECO:0000313" key="2">
    <source>
        <dbReference type="Proteomes" id="UP000594638"/>
    </source>
</evidence>
<dbReference type="OrthoDB" id="1935097at2759"/>
<proteinExistence type="predicted"/>
<dbReference type="Gramene" id="OE9A079881T1">
    <property type="protein sequence ID" value="OE9A079881C1"/>
    <property type="gene ID" value="OE9A079881"/>
</dbReference>
<accession>A0A8S0UD13</accession>
<dbReference type="EMBL" id="CACTIH010007685">
    <property type="protein sequence ID" value="CAA3017204.1"/>
    <property type="molecule type" value="Genomic_DNA"/>
</dbReference>
<protein>
    <submittedName>
        <fullName evidence="1">Uncharacterized protein</fullName>
    </submittedName>
</protein>
<dbReference type="Proteomes" id="UP000594638">
    <property type="component" value="Unassembled WGS sequence"/>
</dbReference>
<gene>
    <name evidence="1" type="ORF">OLEA9_A079881</name>
</gene>
<evidence type="ECO:0000313" key="1">
    <source>
        <dbReference type="EMBL" id="CAA3017204.1"/>
    </source>
</evidence>